<dbReference type="KEGG" id="psic:J4E96_19150"/>
<dbReference type="RefSeq" id="WP_227423635.1">
    <property type="nucleotide sequence ID" value="NZ_CP071868.1"/>
</dbReference>
<organism evidence="1 2">
    <name type="scientific">Pengzhenrongella sicca</name>
    <dbReference type="NCBI Taxonomy" id="2819238"/>
    <lineage>
        <taxon>Bacteria</taxon>
        <taxon>Bacillati</taxon>
        <taxon>Actinomycetota</taxon>
        <taxon>Actinomycetes</taxon>
        <taxon>Micrococcales</taxon>
        <taxon>Pengzhenrongella</taxon>
    </lineage>
</organism>
<reference evidence="1" key="1">
    <citation type="submission" date="2021-03" db="EMBL/GenBank/DDBJ databases">
        <title>Pengzhenrongella sicca gen. nov., sp. nov., a new member of suborder Micrococcineae isolated from High-Arctic tundra soil.</title>
        <authorList>
            <person name="Peng F."/>
        </authorList>
    </citation>
    <scope>NUCLEOTIDE SEQUENCE</scope>
    <source>
        <strain evidence="1">LRZ-2</strain>
    </source>
</reference>
<evidence type="ECO:0000313" key="1">
    <source>
        <dbReference type="EMBL" id="QTE29359.1"/>
    </source>
</evidence>
<protein>
    <submittedName>
        <fullName evidence="1">Uncharacterized protein</fullName>
    </submittedName>
</protein>
<sequence>MSLQMRDRVATLSGVLTVDEVEPLVAWLRATRGASVNLRECTHLHTGAFQALLCFRPKVSAAPRDPFLAAHVFPWLTSTRPPPMMKTGGDS</sequence>
<name>A0A8A4ZEA9_9MICO</name>
<evidence type="ECO:0000313" key="2">
    <source>
        <dbReference type="Proteomes" id="UP000663937"/>
    </source>
</evidence>
<gene>
    <name evidence="1" type="ORF">J4E96_19150</name>
</gene>
<keyword evidence="2" id="KW-1185">Reference proteome</keyword>
<dbReference type="EMBL" id="CP071868">
    <property type="protein sequence ID" value="QTE29359.1"/>
    <property type="molecule type" value="Genomic_DNA"/>
</dbReference>
<proteinExistence type="predicted"/>
<dbReference type="Proteomes" id="UP000663937">
    <property type="component" value="Chromosome"/>
</dbReference>
<accession>A0A8A4ZEA9</accession>
<dbReference type="AlphaFoldDB" id="A0A8A4ZEA9"/>